<evidence type="ECO:0000256" key="6">
    <source>
        <dbReference type="ARBA" id="ARBA00022741"/>
    </source>
</evidence>
<evidence type="ECO:0000256" key="7">
    <source>
        <dbReference type="ARBA" id="ARBA00022840"/>
    </source>
</evidence>
<keyword evidence="6 10" id="KW-0547">Nucleotide-binding</keyword>
<dbReference type="EC" id="2.5.1.75" evidence="10"/>
<feature type="site" description="Interaction with substrate tRNA" evidence="10">
    <location>
        <position position="100"/>
    </location>
</feature>
<keyword evidence="5 10" id="KW-0819">tRNA processing</keyword>
<evidence type="ECO:0000256" key="3">
    <source>
        <dbReference type="ARBA" id="ARBA00005842"/>
    </source>
</evidence>
<comment type="caution">
    <text evidence="14">The sequence shown here is derived from an EMBL/GenBank/DDBJ whole genome shotgun (WGS) entry which is preliminary data.</text>
</comment>
<comment type="subunit">
    <text evidence="10">Monomer.</text>
</comment>
<keyword evidence="4 10" id="KW-0808">Transferase</keyword>
<dbReference type="GO" id="GO:0006400">
    <property type="term" value="P:tRNA modification"/>
    <property type="evidence" value="ECO:0007669"/>
    <property type="project" value="TreeGrafter"/>
</dbReference>
<evidence type="ECO:0000256" key="11">
    <source>
        <dbReference type="RuleBase" id="RU003783"/>
    </source>
</evidence>
<name>A0A9D1VGS4_9LACO</name>
<reference evidence="14" key="1">
    <citation type="journal article" date="2021" name="PeerJ">
        <title>Extensive microbial diversity within the chicken gut microbiome revealed by metagenomics and culture.</title>
        <authorList>
            <person name="Gilroy R."/>
            <person name="Ravi A."/>
            <person name="Getino M."/>
            <person name="Pursley I."/>
            <person name="Horton D.L."/>
            <person name="Alikhan N.F."/>
            <person name="Baker D."/>
            <person name="Gharbi K."/>
            <person name="Hall N."/>
            <person name="Watson M."/>
            <person name="Adriaenssens E.M."/>
            <person name="Foster-Nyarko E."/>
            <person name="Jarju S."/>
            <person name="Secka A."/>
            <person name="Antonio M."/>
            <person name="Oren A."/>
            <person name="Chaudhuri R.R."/>
            <person name="La Ragione R."/>
            <person name="Hildebrand F."/>
            <person name="Pallen M.J."/>
        </authorList>
    </citation>
    <scope>NUCLEOTIDE SEQUENCE</scope>
    <source>
        <strain evidence="14">ChiSxjej3B15-572</strain>
    </source>
</reference>
<dbReference type="InterPro" id="IPR039657">
    <property type="entry name" value="Dimethylallyltransferase"/>
</dbReference>
<evidence type="ECO:0000313" key="14">
    <source>
        <dbReference type="EMBL" id="HIX35132.1"/>
    </source>
</evidence>
<feature type="binding site" evidence="10">
    <location>
        <begin position="11"/>
        <end position="16"/>
    </location>
    <ligand>
        <name>substrate</name>
    </ligand>
</feature>
<dbReference type="PANTHER" id="PTHR11088:SF60">
    <property type="entry name" value="TRNA DIMETHYLALLYLTRANSFERASE"/>
    <property type="match status" value="1"/>
</dbReference>
<gene>
    <name evidence="10 14" type="primary">miaA</name>
    <name evidence="14" type="ORF">H9856_01775</name>
</gene>
<evidence type="ECO:0000256" key="2">
    <source>
        <dbReference type="ARBA" id="ARBA00003213"/>
    </source>
</evidence>
<feature type="site" description="Interaction with substrate tRNA" evidence="10">
    <location>
        <position position="126"/>
    </location>
</feature>
<comment type="catalytic activity">
    <reaction evidence="9 10 11">
        <text>adenosine(37) in tRNA + dimethylallyl diphosphate = N(6)-dimethylallyladenosine(37) in tRNA + diphosphate</text>
        <dbReference type="Rhea" id="RHEA:26482"/>
        <dbReference type="Rhea" id="RHEA-COMP:10162"/>
        <dbReference type="Rhea" id="RHEA-COMP:10375"/>
        <dbReference type="ChEBI" id="CHEBI:33019"/>
        <dbReference type="ChEBI" id="CHEBI:57623"/>
        <dbReference type="ChEBI" id="CHEBI:74411"/>
        <dbReference type="ChEBI" id="CHEBI:74415"/>
        <dbReference type="EC" id="2.5.1.75"/>
    </reaction>
</comment>
<evidence type="ECO:0000256" key="13">
    <source>
        <dbReference type="RuleBase" id="RU003785"/>
    </source>
</evidence>
<dbReference type="Gene3D" id="3.40.50.300">
    <property type="entry name" value="P-loop containing nucleotide triphosphate hydrolases"/>
    <property type="match status" value="1"/>
</dbReference>
<comment type="caution">
    <text evidence="10">Lacks conserved residue(s) required for the propagation of feature annotation.</text>
</comment>
<proteinExistence type="inferred from homology"/>
<feature type="region of interest" description="Interaction with substrate tRNA" evidence="10">
    <location>
        <begin position="34"/>
        <end position="37"/>
    </location>
</feature>
<evidence type="ECO:0000256" key="8">
    <source>
        <dbReference type="ARBA" id="ARBA00022842"/>
    </source>
</evidence>
<evidence type="ECO:0000313" key="15">
    <source>
        <dbReference type="Proteomes" id="UP000824231"/>
    </source>
</evidence>
<dbReference type="GO" id="GO:0052381">
    <property type="term" value="F:tRNA dimethylallyltransferase activity"/>
    <property type="evidence" value="ECO:0007669"/>
    <property type="project" value="UniProtKB-UniRule"/>
</dbReference>
<reference evidence="14" key="2">
    <citation type="submission" date="2021-04" db="EMBL/GenBank/DDBJ databases">
        <authorList>
            <person name="Gilroy R."/>
        </authorList>
    </citation>
    <scope>NUCLEOTIDE SEQUENCE</scope>
    <source>
        <strain evidence="14">ChiSxjej3B15-572</strain>
    </source>
</reference>
<organism evidence="14 15">
    <name type="scientific">Candidatus Limosilactobacillus merdigallinarum</name>
    <dbReference type="NCBI Taxonomy" id="2838652"/>
    <lineage>
        <taxon>Bacteria</taxon>
        <taxon>Bacillati</taxon>
        <taxon>Bacillota</taxon>
        <taxon>Bacilli</taxon>
        <taxon>Lactobacillales</taxon>
        <taxon>Lactobacillaceae</taxon>
        <taxon>Limosilactobacillus</taxon>
    </lineage>
</organism>
<evidence type="ECO:0000256" key="12">
    <source>
        <dbReference type="RuleBase" id="RU003784"/>
    </source>
</evidence>
<evidence type="ECO:0000256" key="10">
    <source>
        <dbReference type="HAMAP-Rule" id="MF_00185"/>
    </source>
</evidence>
<dbReference type="GO" id="GO:0005524">
    <property type="term" value="F:ATP binding"/>
    <property type="evidence" value="ECO:0007669"/>
    <property type="project" value="UniProtKB-UniRule"/>
</dbReference>
<keyword evidence="7 10" id="KW-0067">ATP-binding</keyword>
<protein>
    <recommendedName>
        <fullName evidence="10">tRNA dimethylallyltransferase</fullName>
        <ecNumber evidence="10">2.5.1.75</ecNumber>
    </recommendedName>
    <alternativeName>
        <fullName evidence="10">Dimethylallyl diphosphate:tRNA dimethylallyltransferase</fullName>
        <shortName evidence="10">DMAPP:tRNA dimethylallyltransferase</shortName>
        <shortName evidence="10">DMATase</shortName>
    </alternativeName>
    <alternativeName>
        <fullName evidence="10">Isopentenyl-diphosphate:tRNA isopentenyltransferase</fullName>
        <shortName evidence="10">IPP transferase</shortName>
        <shortName evidence="10">IPPT</shortName>
        <shortName evidence="10">IPTase</shortName>
    </alternativeName>
</protein>
<feature type="binding site" evidence="10">
    <location>
        <begin position="9"/>
        <end position="16"/>
    </location>
    <ligand>
        <name>ATP</name>
        <dbReference type="ChEBI" id="CHEBI:30616"/>
    </ligand>
</feature>
<dbReference type="HAMAP" id="MF_00185">
    <property type="entry name" value="IPP_trans"/>
    <property type="match status" value="1"/>
</dbReference>
<evidence type="ECO:0000256" key="5">
    <source>
        <dbReference type="ARBA" id="ARBA00022694"/>
    </source>
</evidence>
<dbReference type="Proteomes" id="UP000824231">
    <property type="component" value="Unassembled WGS sequence"/>
</dbReference>
<dbReference type="AlphaFoldDB" id="A0A9D1VGS4"/>
<evidence type="ECO:0000256" key="9">
    <source>
        <dbReference type="ARBA" id="ARBA00049563"/>
    </source>
</evidence>
<keyword evidence="8 10" id="KW-0460">Magnesium</keyword>
<comment type="function">
    <text evidence="2 10 12">Catalyzes the transfer of a dimethylallyl group onto the adenine at position 37 in tRNAs that read codons beginning with uridine, leading to the formation of N6-(dimethylallyl)adenosine (i(6)A).</text>
</comment>
<comment type="cofactor">
    <cofactor evidence="1 10">
        <name>Mg(2+)</name>
        <dbReference type="ChEBI" id="CHEBI:18420"/>
    </cofactor>
</comment>
<dbReference type="NCBIfam" id="TIGR00174">
    <property type="entry name" value="miaA"/>
    <property type="match status" value="1"/>
</dbReference>
<evidence type="ECO:0000256" key="1">
    <source>
        <dbReference type="ARBA" id="ARBA00001946"/>
    </source>
</evidence>
<dbReference type="SUPFAM" id="SSF52540">
    <property type="entry name" value="P-loop containing nucleoside triphosphate hydrolases"/>
    <property type="match status" value="2"/>
</dbReference>
<dbReference type="Gene3D" id="1.10.20.140">
    <property type="match status" value="1"/>
</dbReference>
<dbReference type="PANTHER" id="PTHR11088">
    <property type="entry name" value="TRNA DIMETHYLALLYLTRANSFERASE"/>
    <property type="match status" value="1"/>
</dbReference>
<dbReference type="Pfam" id="PF01715">
    <property type="entry name" value="IPPT"/>
    <property type="match status" value="1"/>
</dbReference>
<comment type="similarity">
    <text evidence="3 10 13">Belongs to the IPP transferase family.</text>
</comment>
<dbReference type="InterPro" id="IPR018022">
    <property type="entry name" value="IPT"/>
</dbReference>
<evidence type="ECO:0000256" key="4">
    <source>
        <dbReference type="ARBA" id="ARBA00022679"/>
    </source>
</evidence>
<dbReference type="EMBL" id="DXFH01000002">
    <property type="protein sequence ID" value="HIX35132.1"/>
    <property type="molecule type" value="Genomic_DNA"/>
</dbReference>
<dbReference type="InterPro" id="IPR027417">
    <property type="entry name" value="P-loop_NTPase"/>
</dbReference>
<accession>A0A9D1VGS4</accession>
<sequence>MKKILLIVGPTAVGKTDLSISLAKALNGEVISGDSMQVYRKLDIGTAKVTPEEMAGVPHHLIDVADVDQRYTVADFKQQASQAIDTITRHGHLPLVVGGTGFYLQGLVENLSLGADNYDQKSQMIREHWQQVALEKGPAFVWHHLNGIDPKAAGKIPVNNIRRSIRALEVIEKTGKLFSKQEKPKPVYDYLTIGLTTDRKLLYQRINQRVDLMMKKGLLDEAQWLYGQGGLELPAGKGIGYRELVPYFAGQQSLAACVEKIKQDSRHYAKRQLTWFRHHLNTHWFDLVTGKNRTEEIEEEIEAWLKKERKVD</sequence>